<feature type="transmembrane region" description="Helical" evidence="7">
    <location>
        <begin position="251"/>
        <end position="269"/>
    </location>
</feature>
<dbReference type="InterPro" id="IPR011527">
    <property type="entry name" value="ABC1_TM_dom"/>
</dbReference>
<feature type="transmembrane region" description="Helical" evidence="7">
    <location>
        <begin position="333"/>
        <end position="355"/>
    </location>
</feature>
<comment type="caution">
    <text evidence="10">The sequence shown here is derived from an EMBL/GenBank/DDBJ whole genome shotgun (WGS) entry which is preliminary data.</text>
</comment>
<evidence type="ECO:0000256" key="4">
    <source>
        <dbReference type="ARBA" id="ARBA00022840"/>
    </source>
</evidence>
<sequence>MSNIHEEDQLEKSYDGRLMKRLLSYIKPYKYWMLLSIILLLVITVSDLARPYLIKVAIDDHMNVFNTTFVAATSEEAADDQRYAFRDEVLVRESTITDPAADRARYHIETTDQDQYVMVVENAGTAQERLPMTDAEVDVFKDTEIDALIGIGLLYLILILGSFVLNYVQTIVLQWTGQRIIFNIRQQLFSHLQKLSLAFFDRNPVGRLVTRVMNDTEALNEMYSNMLVTLFKDVFILLGIILVMFQMNAKLAMISLACVPFVIIVSQIYRHYARRAFRDTRVKLARINATLAENISGMRIIQIFRREKQMHKEFEAINNEYFRATWRELQTFAIFRPSMELIAQLALAILIWYGGGKVLDSALQIGVLYMFISYTQQFFQPINDLSEKYNILQSAMASSERLFQLLDTDDMIQNPALPKPFENIKGRVEFKNVWFAYSGENWVLRDVSFTIEPGETIAFVGATGAGKSSILNLLSRFYDIQKGEILIDGVNIKEVKKEDLRRAIGVVLQDVFLFSGTIRENIRLQEPSITDERIEQSVHYVNADKLINKLPGKLDEPVLERGATFSAGERQLIAFARALAFDPAILVLDEATANIDTETESLIQDALHKLTQDRTTIVVAHRLSTIQNADKIIVMHKGMIREMGNHQELLSHGGMYYNLYQLQYKEDFQQESAVALTPSQA</sequence>
<dbReference type="Pfam" id="PF00005">
    <property type="entry name" value="ABC_tran"/>
    <property type="match status" value="1"/>
</dbReference>
<dbReference type="PANTHER" id="PTHR43394:SF1">
    <property type="entry name" value="ATP-BINDING CASSETTE SUB-FAMILY B MEMBER 10, MITOCHONDRIAL"/>
    <property type="match status" value="1"/>
</dbReference>
<dbReference type="RefSeq" id="WP_386044159.1">
    <property type="nucleotide sequence ID" value="NZ_JBHUIO010000002.1"/>
</dbReference>
<evidence type="ECO:0000256" key="7">
    <source>
        <dbReference type="SAM" id="Phobius"/>
    </source>
</evidence>
<feature type="transmembrane region" description="Helical" evidence="7">
    <location>
        <begin position="147"/>
        <end position="168"/>
    </location>
</feature>
<dbReference type="PROSITE" id="PS50893">
    <property type="entry name" value="ABC_TRANSPORTER_2"/>
    <property type="match status" value="1"/>
</dbReference>
<reference evidence="11" key="1">
    <citation type="journal article" date="2019" name="Int. J. Syst. Evol. Microbiol.">
        <title>The Global Catalogue of Microorganisms (GCM) 10K type strain sequencing project: providing services to taxonomists for standard genome sequencing and annotation.</title>
        <authorList>
            <consortium name="The Broad Institute Genomics Platform"/>
            <consortium name="The Broad Institute Genome Sequencing Center for Infectious Disease"/>
            <person name="Wu L."/>
            <person name="Ma J."/>
        </authorList>
    </citation>
    <scope>NUCLEOTIDE SEQUENCE [LARGE SCALE GENOMIC DNA]</scope>
    <source>
        <strain evidence="11">CGMCC 1.13574</strain>
    </source>
</reference>
<dbReference type="PROSITE" id="PS50929">
    <property type="entry name" value="ABC_TM1F"/>
    <property type="match status" value="1"/>
</dbReference>
<evidence type="ECO:0000313" key="10">
    <source>
        <dbReference type="EMBL" id="MFD2169109.1"/>
    </source>
</evidence>
<gene>
    <name evidence="10" type="ORF">ACFSOY_03635</name>
</gene>
<dbReference type="InterPro" id="IPR027417">
    <property type="entry name" value="P-loop_NTPase"/>
</dbReference>
<keyword evidence="5 7" id="KW-1133">Transmembrane helix</keyword>
<evidence type="ECO:0000259" key="8">
    <source>
        <dbReference type="PROSITE" id="PS50893"/>
    </source>
</evidence>
<keyword evidence="4" id="KW-0067">ATP-binding</keyword>
<dbReference type="CDD" id="cd03254">
    <property type="entry name" value="ABCC_Glucan_exporter_like"/>
    <property type="match status" value="1"/>
</dbReference>
<feature type="domain" description="ABC transporter" evidence="8">
    <location>
        <begin position="428"/>
        <end position="662"/>
    </location>
</feature>
<evidence type="ECO:0000313" key="11">
    <source>
        <dbReference type="Proteomes" id="UP001597343"/>
    </source>
</evidence>
<organism evidence="10 11">
    <name type="scientific">Tumebacillus lipolyticus</name>
    <dbReference type="NCBI Taxonomy" id="1280370"/>
    <lineage>
        <taxon>Bacteria</taxon>
        <taxon>Bacillati</taxon>
        <taxon>Bacillota</taxon>
        <taxon>Bacilli</taxon>
        <taxon>Bacillales</taxon>
        <taxon>Alicyclobacillaceae</taxon>
        <taxon>Tumebacillus</taxon>
    </lineage>
</organism>
<evidence type="ECO:0000256" key="5">
    <source>
        <dbReference type="ARBA" id="ARBA00022989"/>
    </source>
</evidence>
<dbReference type="PROSITE" id="PS00211">
    <property type="entry name" value="ABC_TRANSPORTER_1"/>
    <property type="match status" value="1"/>
</dbReference>
<dbReference type="SUPFAM" id="SSF52540">
    <property type="entry name" value="P-loop containing nucleoside triphosphate hydrolases"/>
    <property type="match status" value="1"/>
</dbReference>
<dbReference type="CDD" id="cd18544">
    <property type="entry name" value="ABC_6TM_TmrA_like"/>
    <property type="match status" value="1"/>
</dbReference>
<accession>A0ABW4ZUW8</accession>
<dbReference type="EMBL" id="JBHUIO010000002">
    <property type="protein sequence ID" value="MFD2169109.1"/>
    <property type="molecule type" value="Genomic_DNA"/>
</dbReference>
<dbReference type="Proteomes" id="UP001597343">
    <property type="component" value="Unassembled WGS sequence"/>
</dbReference>
<evidence type="ECO:0000256" key="2">
    <source>
        <dbReference type="ARBA" id="ARBA00022692"/>
    </source>
</evidence>
<keyword evidence="11" id="KW-1185">Reference proteome</keyword>
<dbReference type="SMART" id="SM00382">
    <property type="entry name" value="AAA"/>
    <property type="match status" value="1"/>
</dbReference>
<dbReference type="InterPro" id="IPR039421">
    <property type="entry name" value="Type_1_exporter"/>
</dbReference>
<dbReference type="InterPro" id="IPR003439">
    <property type="entry name" value="ABC_transporter-like_ATP-bd"/>
</dbReference>
<dbReference type="Pfam" id="PF00664">
    <property type="entry name" value="ABC_membrane"/>
    <property type="match status" value="1"/>
</dbReference>
<feature type="transmembrane region" description="Helical" evidence="7">
    <location>
        <begin position="29"/>
        <end position="46"/>
    </location>
</feature>
<dbReference type="Gene3D" id="1.20.1560.10">
    <property type="entry name" value="ABC transporter type 1, transmembrane domain"/>
    <property type="match status" value="1"/>
</dbReference>
<feature type="transmembrane region" description="Helical" evidence="7">
    <location>
        <begin position="223"/>
        <end position="245"/>
    </location>
</feature>
<comment type="subcellular location">
    <subcellularLocation>
        <location evidence="1">Cell membrane</location>
        <topology evidence="1">Multi-pass membrane protein</topology>
    </subcellularLocation>
</comment>
<evidence type="ECO:0000259" key="9">
    <source>
        <dbReference type="PROSITE" id="PS50929"/>
    </source>
</evidence>
<dbReference type="InterPro" id="IPR036640">
    <property type="entry name" value="ABC1_TM_sf"/>
</dbReference>
<dbReference type="Gene3D" id="3.40.50.300">
    <property type="entry name" value="P-loop containing nucleotide triphosphate hydrolases"/>
    <property type="match status" value="1"/>
</dbReference>
<keyword evidence="3" id="KW-0547">Nucleotide-binding</keyword>
<dbReference type="InterPro" id="IPR003593">
    <property type="entry name" value="AAA+_ATPase"/>
</dbReference>
<evidence type="ECO:0000256" key="3">
    <source>
        <dbReference type="ARBA" id="ARBA00022741"/>
    </source>
</evidence>
<feature type="domain" description="ABC transmembrane type-1" evidence="9">
    <location>
        <begin position="34"/>
        <end position="394"/>
    </location>
</feature>
<dbReference type="SUPFAM" id="SSF90123">
    <property type="entry name" value="ABC transporter transmembrane region"/>
    <property type="match status" value="1"/>
</dbReference>
<proteinExistence type="predicted"/>
<evidence type="ECO:0000256" key="6">
    <source>
        <dbReference type="ARBA" id="ARBA00023136"/>
    </source>
</evidence>
<keyword evidence="6 7" id="KW-0472">Membrane</keyword>
<evidence type="ECO:0000256" key="1">
    <source>
        <dbReference type="ARBA" id="ARBA00004651"/>
    </source>
</evidence>
<keyword evidence="2 7" id="KW-0812">Transmembrane</keyword>
<dbReference type="InterPro" id="IPR017871">
    <property type="entry name" value="ABC_transporter-like_CS"/>
</dbReference>
<protein>
    <submittedName>
        <fullName evidence="10">ABC transporter transmembrane domain-containing protein</fullName>
    </submittedName>
</protein>
<dbReference type="PANTHER" id="PTHR43394">
    <property type="entry name" value="ATP-DEPENDENT PERMEASE MDL1, MITOCHONDRIAL"/>
    <property type="match status" value="1"/>
</dbReference>
<name>A0ABW4ZUW8_9BACL</name>